<organism evidence="1 2">
    <name type="scientific">Fibrella forsythiae</name>
    <dbReference type="NCBI Taxonomy" id="2817061"/>
    <lineage>
        <taxon>Bacteria</taxon>
        <taxon>Pseudomonadati</taxon>
        <taxon>Bacteroidota</taxon>
        <taxon>Cytophagia</taxon>
        <taxon>Cytophagales</taxon>
        <taxon>Spirosomataceae</taxon>
        <taxon>Fibrella</taxon>
    </lineage>
</organism>
<evidence type="ECO:0000313" key="2">
    <source>
        <dbReference type="Proteomes" id="UP000664628"/>
    </source>
</evidence>
<dbReference type="RefSeq" id="WP_207333296.1">
    <property type="nucleotide sequence ID" value="NZ_JAFMYW010000048.1"/>
</dbReference>
<sequence>MVITRVDQTILIQASDSVIMQAIQKLIDYINVLEITAQNQGTEEQAAELARQIDQSWWQANKARFLPLSW</sequence>
<proteinExistence type="predicted"/>
<dbReference type="Proteomes" id="UP000664628">
    <property type="component" value="Unassembled WGS sequence"/>
</dbReference>
<evidence type="ECO:0000313" key="1">
    <source>
        <dbReference type="EMBL" id="MBO0953344.1"/>
    </source>
</evidence>
<reference evidence="1 2" key="1">
    <citation type="submission" date="2021-03" db="EMBL/GenBank/DDBJ databases">
        <title>Fibrella sp. HMF5405 genome sequencing and assembly.</title>
        <authorList>
            <person name="Kang H."/>
            <person name="Kim H."/>
            <person name="Bae S."/>
            <person name="Joh K."/>
        </authorList>
    </citation>
    <scope>NUCLEOTIDE SEQUENCE [LARGE SCALE GENOMIC DNA]</scope>
    <source>
        <strain evidence="1 2">HMF5405</strain>
    </source>
</reference>
<gene>
    <name evidence="1" type="ORF">J2I46_32555</name>
</gene>
<name>A0ABS3JTK4_9BACT</name>
<keyword evidence="2" id="KW-1185">Reference proteome</keyword>
<comment type="caution">
    <text evidence="1">The sequence shown here is derived from an EMBL/GenBank/DDBJ whole genome shotgun (WGS) entry which is preliminary data.</text>
</comment>
<protein>
    <submittedName>
        <fullName evidence="1">Uncharacterized protein</fullName>
    </submittedName>
</protein>
<dbReference type="EMBL" id="JAFMYW010000048">
    <property type="protein sequence ID" value="MBO0953344.1"/>
    <property type="molecule type" value="Genomic_DNA"/>
</dbReference>
<accession>A0ABS3JTK4</accession>